<dbReference type="InterPro" id="IPR054284">
    <property type="entry name" value="DUF7019"/>
</dbReference>
<organism evidence="1 2">
    <name type="scientific">Actinomadura algeriensis</name>
    <dbReference type="NCBI Taxonomy" id="1679523"/>
    <lineage>
        <taxon>Bacteria</taxon>
        <taxon>Bacillati</taxon>
        <taxon>Actinomycetota</taxon>
        <taxon>Actinomycetes</taxon>
        <taxon>Streptosporangiales</taxon>
        <taxon>Thermomonosporaceae</taxon>
        <taxon>Actinomadura</taxon>
    </lineage>
</organism>
<sequence length="52" mass="5807">MWQANARLRGPVQLMEFVAKRLLCGPSPYPELDAGQERHVLLGSPLYVALVD</sequence>
<evidence type="ECO:0000313" key="1">
    <source>
        <dbReference type="EMBL" id="MBE1537035.1"/>
    </source>
</evidence>
<comment type="caution">
    <text evidence="1">The sequence shown here is derived from an EMBL/GenBank/DDBJ whole genome shotgun (WGS) entry which is preliminary data.</text>
</comment>
<keyword evidence="2" id="KW-1185">Reference proteome</keyword>
<protein>
    <submittedName>
        <fullName evidence="1">Uncharacterized protein</fullName>
    </submittedName>
</protein>
<accession>A0ABR9K2F0</accession>
<name>A0ABR9K2F0_9ACTN</name>
<dbReference type="Proteomes" id="UP000627838">
    <property type="component" value="Unassembled WGS sequence"/>
</dbReference>
<proteinExistence type="predicted"/>
<evidence type="ECO:0000313" key="2">
    <source>
        <dbReference type="Proteomes" id="UP000627838"/>
    </source>
</evidence>
<dbReference type="Pfam" id="PF22880">
    <property type="entry name" value="DUF7019"/>
    <property type="match status" value="1"/>
</dbReference>
<gene>
    <name evidence="1" type="ORF">H4W34_006868</name>
</gene>
<dbReference type="EMBL" id="JADBDZ010000001">
    <property type="protein sequence ID" value="MBE1537035.1"/>
    <property type="molecule type" value="Genomic_DNA"/>
</dbReference>
<reference evidence="1 2" key="1">
    <citation type="submission" date="2020-10" db="EMBL/GenBank/DDBJ databases">
        <title>Sequencing the genomes of 1000 actinobacteria strains.</title>
        <authorList>
            <person name="Klenk H.-P."/>
        </authorList>
    </citation>
    <scope>NUCLEOTIDE SEQUENCE [LARGE SCALE GENOMIC DNA]</scope>
    <source>
        <strain evidence="1 2">DSM 46744</strain>
    </source>
</reference>